<evidence type="ECO:0000313" key="4">
    <source>
        <dbReference type="Proteomes" id="UP000199087"/>
    </source>
</evidence>
<sequence>MTNVEKLKQYIPMVHFIAEIMGENCEVVLHDVTNPDHSIIEIANGHVSGRKINSPITDLALKILKEESYKDQDYICNYKSSSKTNKTLRSSSYFIKDENNKIIGMICVNMDITDFINARNILDQFIMIDKPQTGPVEPSKPGFDPHLFENFEENIEELLLSLIKGVLAEYDIPPERMSPQEKIEVVKKLNDKGAFLLKGGVSEVAKYLDVSEATIYRYLNKIK</sequence>
<dbReference type="AlphaFoldDB" id="A0A0U1NSX3"/>
<dbReference type="Pfam" id="PF08348">
    <property type="entry name" value="PAS_6"/>
    <property type="match status" value="1"/>
</dbReference>
<dbReference type="Proteomes" id="UP000199087">
    <property type="component" value="Unassembled WGS sequence"/>
</dbReference>
<dbReference type="InterPro" id="IPR039446">
    <property type="entry name" value="DauR-like"/>
</dbReference>
<accession>A0A0U1NSX3</accession>
<dbReference type="STRING" id="1499688.BN000_01071"/>
<dbReference type="EMBL" id="CVRB01000001">
    <property type="protein sequence ID" value="CRK81171.1"/>
    <property type="molecule type" value="Genomic_DNA"/>
</dbReference>
<name>A0A0U1NSX3_9BACI</name>
<dbReference type="Pfam" id="PF13309">
    <property type="entry name" value="HTH_22"/>
    <property type="match status" value="1"/>
</dbReference>
<evidence type="ECO:0000259" key="2">
    <source>
        <dbReference type="Pfam" id="PF13309"/>
    </source>
</evidence>
<dbReference type="PANTHER" id="PTHR35568:SF1">
    <property type="entry name" value="TRANSCRIPTIONAL REGULATOR DAUR"/>
    <property type="match status" value="1"/>
</dbReference>
<evidence type="ECO:0000313" key="3">
    <source>
        <dbReference type="EMBL" id="CRK81171.1"/>
    </source>
</evidence>
<dbReference type="InterPro" id="IPR039445">
    <property type="entry name" value="DauR-like_HTH"/>
</dbReference>
<protein>
    <submittedName>
        <fullName evidence="3">DNA-binding protein</fullName>
    </submittedName>
</protein>
<evidence type="ECO:0000259" key="1">
    <source>
        <dbReference type="Pfam" id="PF08348"/>
    </source>
</evidence>
<proteinExistence type="predicted"/>
<keyword evidence="4" id="KW-1185">Reference proteome</keyword>
<gene>
    <name evidence="3" type="ORF">BN000_01071</name>
</gene>
<reference evidence="4" key="1">
    <citation type="submission" date="2015-05" db="EMBL/GenBank/DDBJ databases">
        <authorList>
            <person name="Urmite Genomes"/>
        </authorList>
    </citation>
    <scope>NUCLEOTIDE SEQUENCE [LARGE SCALE GENOMIC DNA]</scope>
    <source>
        <strain evidence="4">LF1</strain>
    </source>
</reference>
<dbReference type="InterPro" id="IPR013559">
    <property type="entry name" value="YheO"/>
</dbReference>
<feature type="domain" description="Transcriptional regulator DauR-like HTH" evidence="2">
    <location>
        <begin position="160"/>
        <end position="220"/>
    </location>
</feature>
<organism evidence="3 4">
    <name type="scientific">Neobacillus massiliamazoniensis</name>
    <dbReference type="NCBI Taxonomy" id="1499688"/>
    <lineage>
        <taxon>Bacteria</taxon>
        <taxon>Bacillati</taxon>
        <taxon>Bacillota</taxon>
        <taxon>Bacilli</taxon>
        <taxon>Bacillales</taxon>
        <taxon>Bacillaceae</taxon>
        <taxon>Neobacillus</taxon>
    </lineage>
</organism>
<dbReference type="PANTHER" id="PTHR35568">
    <property type="entry name" value="TRANSCRIPTIONAL REGULATOR DAUR"/>
    <property type="match status" value="1"/>
</dbReference>
<dbReference type="OrthoDB" id="9796595at2"/>
<keyword evidence="3" id="KW-0238">DNA-binding</keyword>
<dbReference type="GO" id="GO:0003677">
    <property type="term" value="F:DNA binding"/>
    <property type="evidence" value="ECO:0007669"/>
    <property type="project" value="UniProtKB-KW"/>
</dbReference>
<feature type="domain" description="YheO-like" evidence="1">
    <location>
        <begin position="7"/>
        <end position="120"/>
    </location>
</feature>